<dbReference type="GeneID" id="59347478"/>
<protein>
    <submittedName>
        <fullName evidence="2">Uncharacterized protein</fullName>
    </submittedName>
</protein>
<dbReference type="RefSeq" id="XP_037218204.1">
    <property type="nucleotide sequence ID" value="XM_037364962.1"/>
</dbReference>
<dbReference type="Proteomes" id="UP000636479">
    <property type="component" value="Unassembled WGS sequence"/>
</dbReference>
<evidence type="ECO:0000313" key="3">
    <source>
        <dbReference type="Proteomes" id="UP000636479"/>
    </source>
</evidence>
<keyword evidence="1" id="KW-1133">Transmembrane helix</keyword>
<gene>
    <name evidence="2" type="ORF">MIND_00829200</name>
</gene>
<keyword evidence="1" id="KW-0472">Membrane</keyword>
<comment type="caution">
    <text evidence="2">The sequence shown here is derived from an EMBL/GenBank/DDBJ whole genome shotgun (WGS) entry which is preliminary data.</text>
</comment>
<accession>A0A8H6W0S1</accession>
<reference evidence="2" key="1">
    <citation type="submission" date="2020-05" db="EMBL/GenBank/DDBJ databases">
        <title>Mycena genomes resolve the evolution of fungal bioluminescence.</title>
        <authorList>
            <person name="Tsai I.J."/>
        </authorList>
    </citation>
    <scope>NUCLEOTIDE SEQUENCE</scope>
    <source>
        <strain evidence="2">171206Taipei</strain>
    </source>
</reference>
<evidence type="ECO:0000256" key="1">
    <source>
        <dbReference type="SAM" id="Phobius"/>
    </source>
</evidence>
<feature type="transmembrane region" description="Helical" evidence="1">
    <location>
        <begin position="12"/>
        <end position="35"/>
    </location>
</feature>
<sequence length="155" mass="17111">MKTAVRTRPPNSWLVCAVLLRDLFVTILLSCLITVGLLHCIWLYLSLFFPLALPTPTPCELASSQTILSRLVLPLAVTVDLAPLQSAIASLTYADVLRVTTGFTLVIFAAVELAAFLRNDQTTHPITDVEYGAKAHWTTEKLPPEKPYIVLDLDH</sequence>
<name>A0A8H6W0S1_9AGAR</name>
<evidence type="ECO:0000313" key="2">
    <source>
        <dbReference type="EMBL" id="KAF7298816.1"/>
    </source>
</evidence>
<dbReference type="AlphaFoldDB" id="A0A8H6W0S1"/>
<organism evidence="2 3">
    <name type="scientific">Mycena indigotica</name>
    <dbReference type="NCBI Taxonomy" id="2126181"/>
    <lineage>
        <taxon>Eukaryota</taxon>
        <taxon>Fungi</taxon>
        <taxon>Dikarya</taxon>
        <taxon>Basidiomycota</taxon>
        <taxon>Agaricomycotina</taxon>
        <taxon>Agaricomycetes</taxon>
        <taxon>Agaricomycetidae</taxon>
        <taxon>Agaricales</taxon>
        <taxon>Marasmiineae</taxon>
        <taxon>Mycenaceae</taxon>
        <taxon>Mycena</taxon>
    </lineage>
</organism>
<proteinExistence type="predicted"/>
<feature type="transmembrane region" description="Helical" evidence="1">
    <location>
        <begin position="99"/>
        <end position="117"/>
    </location>
</feature>
<dbReference type="OrthoDB" id="3042784at2759"/>
<dbReference type="EMBL" id="JACAZF010000007">
    <property type="protein sequence ID" value="KAF7298816.1"/>
    <property type="molecule type" value="Genomic_DNA"/>
</dbReference>
<keyword evidence="1" id="KW-0812">Transmembrane</keyword>
<keyword evidence="3" id="KW-1185">Reference proteome</keyword>